<evidence type="ECO:0000313" key="2">
    <source>
        <dbReference type="EnsemblProtists" id="PYU1_T005768"/>
    </source>
</evidence>
<feature type="compositionally biased region" description="Low complexity" evidence="1">
    <location>
        <begin position="92"/>
        <end position="122"/>
    </location>
</feature>
<feature type="compositionally biased region" description="Polar residues" evidence="1">
    <location>
        <begin position="211"/>
        <end position="221"/>
    </location>
</feature>
<reference evidence="3" key="1">
    <citation type="journal article" date="2010" name="Genome Biol.">
        <title>Genome sequence of the necrotrophic plant pathogen Pythium ultimum reveals original pathogenicity mechanisms and effector repertoire.</title>
        <authorList>
            <person name="Levesque C.A."/>
            <person name="Brouwer H."/>
            <person name="Cano L."/>
            <person name="Hamilton J.P."/>
            <person name="Holt C."/>
            <person name="Huitema E."/>
            <person name="Raffaele S."/>
            <person name="Robideau G.P."/>
            <person name="Thines M."/>
            <person name="Win J."/>
            <person name="Zerillo M.M."/>
            <person name="Beakes G.W."/>
            <person name="Boore J.L."/>
            <person name="Busam D."/>
            <person name="Dumas B."/>
            <person name="Ferriera S."/>
            <person name="Fuerstenberg S.I."/>
            <person name="Gachon C.M."/>
            <person name="Gaulin E."/>
            <person name="Govers F."/>
            <person name="Grenville-Briggs L."/>
            <person name="Horner N."/>
            <person name="Hostetler J."/>
            <person name="Jiang R.H."/>
            <person name="Johnson J."/>
            <person name="Krajaejun T."/>
            <person name="Lin H."/>
            <person name="Meijer H.J."/>
            <person name="Moore B."/>
            <person name="Morris P."/>
            <person name="Phuntmart V."/>
            <person name="Puiu D."/>
            <person name="Shetty J."/>
            <person name="Stajich J.E."/>
            <person name="Tripathy S."/>
            <person name="Wawra S."/>
            <person name="van West P."/>
            <person name="Whitty B.R."/>
            <person name="Coutinho P.M."/>
            <person name="Henrissat B."/>
            <person name="Martin F."/>
            <person name="Thomas P.D."/>
            <person name="Tyler B.M."/>
            <person name="De Vries R.P."/>
            <person name="Kamoun S."/>
            <person name="Yandell M."/>
            <person name="Tisserat N."/>
            <person name="Buell C.R."/>
        </authorList>
    </citation>
    <scope>NUCLEOTIDE SEQUENCE</scope>
    <source>
        <strain evidence="3">DAOM:BR144</strain>
    </source>
</reference>
<protein>
    <submittedName>
        <fullName evidence="2">Uncharacterized protein</fullName>
    </submittedName>
</protein>
<dbReference type="Proteomes" id="UP000019132">
    <property type="component" value="Unassembled WGS sequence"/>
</dbReference>
<name>K3WLC6_GLOUD</name>
<dbReference type="eggNOG" id="ENOG502SAIP">
    <property type="taxonomic scope" value="Eukaryota"/>
</dbReference>
<dbReference type="AlphaFoldDB" id="K3WLC6"/>
<accession>K3WLC6</accession>
<dbReference type="HOGENOM" id="CLU_881330_0_0_1"/>
<feature type="compositionally biased region" description="Low complexity" evidence="1">
    <location>
        <begin position="149"/>
        <end position="159"/>
    </location>
</feature>
<evidence type="ECO:0000256" key="1">
    <source>
        <dbReference type="SAM" id="MobiDB-lite"/>
    </source>
</evidence>
<dbReference type="OMA" id="QETHDEH"/>
<proteinExistence type="predicted"/>
<dbReference type="VEuPathDB" id="FungiDB:PYU1_G005757"/>
<keyword evidence="3" id="KW-1185">Reference proteome</keyword>
<reference evidence="3" key="2">
    <citation type="submission" date="2010-04" db="EMBL/GenBank/DDBJ databases">
        <authorList>
            <person name="Buell R."/>
            <person name="Hamilton J."/>
            <person name="Hostetler J."/>
        </authorList>
    </citation>
    <scope>NUCLEOTIDE SEQUENCE [LARGE SCALE GENOMIC DNA]</scope>
    <source>
        <strain evidence="3">DAOM:BR144</strain>
    </source>
</reference>
<evidence type="ECO:0000313" key="3">
    <source>
        <dbReference type="Proteomes" id="UP000019132"/>
    </source>
</evidence>
<feature type="region of interest" description="Disordered" evidence="1">
    <location>
        <begin position="67"/>
        <end position="170"/>
    </location>
</feature>
<dbReference type="EMBL" id="GL376573">
    <property type="status" value="NOT_ANNOTATED_CDS"/>
    <property type="molecule type" value="Genomic_DNA"/>
</dbReference>
<sequence>MYIGPWQEYRLAKIQDDAIQRLRKEWEDQLREHIPQGDDDTRIRELMQPMLAKLPSLLLASKNKSANASQRFRADTASASSLRNEKADASTSRVSTSDSERPSSSQSAASSVATISTSSISRSQRRVRDESKVVKQGNQETHDEHDDTNASGNAASSAKKPLRPPGLLKKKKCAAPLTALEEVQRRKKMFSKWIKQSAAPADANTPLPTDPETSASSSTTRLPPIRPVVHEGPDTPAFIFAQPAAPSSDDLAASAYIHLPPIHSDLPVSASEWDFLQPYESIAAATEINEPNLEDSLDEDEVNNLLNWTDTLLSPNALDEFPQLDDDLDIG</sequence>
<reference evidence="2" key="3">
    <citation type="submission" date="2015-02" db="UniProtKB">
        <authorList>
            <consortium name="EnsemblProtists"/>
        </authorList>
    </citation>
    <scope>IDENTIFICATION</scope>
    <source>
        <strain evidence="2">DAOM BR144</strain>
    </source>
</reference>
<dbReference type="InParanoid" id="K3WLC6"/>
<dbReference type="EnsemblProtists" id="PYU1_T005768">
    <property type="protein sequence ID" value="PYU1_T005768"/>
    <property type="gene ID" value="PYU1_G005757"/>
</dbReference>
<organism evidence="2 3">
    <name type="scientific">Globisporangium ultimum (strain ATCC 200006 / CBS 805.95 / DAOM BR144)</name>
    <name type="common">Pythium ultimum</name>
    <dbReference type="NCBI Taxonomy" id="431595"/>
    <lineage>
        <taxon>Eukaryota</taxon>
        <taxon>Sar</taxon>
        <taxon>Stramenopiles</taxon>
        <taxon>Oomycota</taxon>
        <taxon>Peronosporomycetes</taxon>
        <taxon>Pythiales</taxon>
        <taxon>Pythiaceae</taxon>
        <taxon>Globisporangium</taxon>
    </lineage>
</organism>
<feature type="region of interest" description="Disordered" evidence="1">
    <location>
        <begin position="195"/>
        <end position="226"/>
    </location>
</feature>